<dbReference type="EMBL" id="OU899036">
    <property type="protein sequence ID" value="CAH1731650.1"/>
    <property type="molecule type" value="Genomic_DNA"/>
</dbReference>
<keyword evidence="3" id="KW-0548">Nucleotidyltransferase</keyword>
<dbReference type="Gene3D" id="3.30.70.270">
    <property type="match status" value="2"/>
</dbReference>
<keyword evidence="2" id="KW-0808">Transferase</keyword>
<evidence type="ECO:0000256" key="5">
    <source>
        <dbReference type="ARBA" id="ARBA00022759"/>
    </source>
</evidence>
<dbReference type="FunFam" id="3.10.20.370:FF:000001">
    <property type="entry name" value="Retrovirus-related Pol polyprotein from transposon 17.6-like protein"/>
    <property type="match status" value="1"/>
</dbReference>
<reference evidence="10" key="2">
    <citation type="submission" date="2022-10" db="EMBL/GenBank/DDBJ databases">
        <authorList>
            <consortium name="ENA_rothamsted_submissions"/>
            <consortium name="culmorum"/>
            <person name="King R."/>
        </authorList>
    </citation>
    <scope>NUCLEOTIDE SEQUENCE</scope>
</reference>
<evidence type="ECO:0000256" key="3">
    <source>
        <dbReference type="ARBA" id="ARBA00022695"/>
    </source>
</evidence>
<keyword evidence="6" id="KW-0378">Hydrolase</keyword>
<dbReference type="InterPro" id="IPR050951">
    <property type="entry name" value="Retrovirus_Pol_polyprotein"/>
</dbReference>
<name>A0A9P0J9I9_APHGO</name>
<dbReference type="Pfam" id="PF00078">
    <property type="entry name" value="RVT_1"/>
    <property type="match status" value="1"/>
</dbReference>
<dbReference type="EC" id="2.7.7.49" evidence="1"/>
<keyword evidence="7" id="KW-0695">RNA-directed DNA polymerase</keyword>
<feature type="domain" description="Integrase catalytic" evidence="9">
    <location>
        <begin position="559"/>
        <end position="729"/>
    </location>
</feature>
<reference evidence="10" key="1">
    <citation type="submission" date="2022-02" db="EMBL/GenBank/DDBJ databases">
        <authorList>
            <person name="King R."/>
        </authorList>
    </citation>
    <scope>NUCLEOTIDE SEQUENCE</scope>
</reference>
<evidence type="ECO:0000259" key="9">
    <source>
        <dbReference type="PROSITE" id="PS50994"/>
    </source>
</evidence>
<dbReference type="FunFam" id="1.10.340.70:FF:000001">
    <property type="entry name" value="Retrovirus-related Pol polyprotein from transposon gypsy-like Protein"/>
    <property type="match status" value="1"/>
</dbReference>
<dbReference type="InterPro" id="IPR012337">
    <property type="entry name" value="RNaseH-like_sf"/>
</dbReference>
<dbReference type="CDD" id="cd09274">
    <property type="entry name" value="RNase_HI_RT_Ty3"/>
    <property type="match status" value="1"/>
</dbReference>
<dbReference type="GO" id="GO:0042575">
    <property type="term" value="C:DNA polymerase complex"/>
    <property type="evidence" value="ECO:0007669"/>
    <property type="project" value="UniProtKB-ARBA"/>
</dbReference>
<dbReference type="Pfam" id="PF17921">
    <property type="entry name" value="Integrase_H2C2"/>
    <property type="match status" value="1"/>
</dbReference>
<keyword evidence="5" id="KW-0255">Endonuclease</keyword>
<evidence type="ECO:0000256" key="2">
    <source>
        <dbReference type="ARBA" id="ARBA00022679"/>
    </source>
</evidence>
<dbReference type="Gene3D" id="1.10.340.70">
    <property type="match status" value="1"/>
</dbReference>
<evidence type="ECO:0000256" key="7">
    <source>
        <dbReference type="ARBA" id="ARBA00022918"/>
    </source>
</evidence>
<dbReference type="GO" id="GO:0015074">
    <property type="term" value="P:DNA integration"/>
    <property type="evidence" value="ECO:0007669"/>
    <property type="project" value="InterPro"/>
</dbReference>
<dbReference type="GO" id="GO:0003676">
    <property type="term" value="F:nucleic acid binding"/>
    <property type="evidence" value="ECO:0007669"/>
    <property type="project" value="InterPro"/>
</dbReference>
<dbReference type="InterPro" id="IPR043128">
    <property type="entry name" value="Rev_trsase/Diguanyl_cyclase"/>
</dbReference>
<dbReference type="InterPro" id="IPR001584">
    <property type="entry name" value="Integrase_cat-core"/>
</dbReference>
<dbReference type="PROSITE" id="PS50994">
    <property type="entry name" value="INTEGRASE"/>
    <property type="match status" value="1"/>
</dbReference>
<dbReference type="Proteomes" id="UP001154329">
    <property type="component" value="Chromosome 3"/>
</dbReference>
<evidence type="ECO:0000313" key="11">
    <source>
        <dbReference type="Proteomes" id="UP001154329"/>
    </source>
</evidence>
<evidence type="ECO:0000256" key="6">
    <source>
        <dbReference type="ARBA" id="ARBA00022801"/>
    </source>
</evidence>
<dbReference type="GO" id="GO:0003964">
    <property type="term" value="F:RNA-directed DNA polymerase activity"/>
    <property type="evidence" value="ECO:0007669"/>
    <property type="project" value="UniProtKB-KW"/>
</dbReference>
<dbReference type="InterPro" id="IPR043502">
    <property type="entry name" value="DNA/RNA_pol_sf"/>
</dbReference>
<dbReference type="Pfam" id="PF17917">
    <property type="entry name" value="RT_RNaseH"/>
    <property type="match status" value="1"/>
</dbReference>
<dbReference type="FunFam" id="3.30.420.10:FF:000032">
    <property type="entry name" value="Retrovirus-related Pol polyprotein from transposon 297-like Protein"/>
    <property type="match status" value="1"/>
</dbReference>
<dbReference type="InterPro" id="IPR041588">
    <property type="entry name" value="Integrase_H2C2"/>
</dbReference>
<dbReference type="Gene3D" id="3.10.20.370">
    <property type="match status" value="1"/>
</dbReference>
<sequence length="858" mass="96419">MEWNTYSKLGAPPLFARPRRLPPDRLNIARCDFDRMQKQGICRPSSSSWASPLLLVPKKDGSYRPCGDYRRLNSVTIPDRYPLPYLHDFTANLAKKTIFTKLDLVRAYNQVPIAAGDVHKTAVTTPFGLFEFPVMSFGLRNAAQTFQRLINSILTGFDFVFAYVDDVLIASVNAEQHVEHVRAVLGRFEEFGIAINPGKCVFAASTLTFLGHVVDAQGLRPNPDSAAAIRQWPQPQTKKELQRFLGSLNFYHRFVAGAAKLQAALYDIAAAVKGRDGPLSWNDAAEESFRLCREALADTTRLVHPRSDAPLRLSTDASNIAVGAVLEQCVEGNWQPLGFFSRKLSGAQTRYSTYDRELLAAYLATRHFVHSIEGRPTTLRTDHRPLLFMFSQKTEKLVDRQARHIAFLSQYFDEIEHVSGERNTIPDALSRLELAIFDHGLPDLNQWAIDQANDMELQDIITGKTESSLELDARQTTNGPVYFDIAHNRSRLLVPRKHRRAVFTTLHQQAHGGSAATARIVKDRFVWPGMDREIRRWVKMCQQCQKAKVHKHTTTPLASFASPDRRFGHIHLDLVGPLPPSNGAKYLLTCVDRFTRWPEAWPVDNMSAHTVAAALVSNWISRFGVPDVITTDQGRQFESELMRALNTAFGIQHVRTSPYHPQANGMVERFHRTLKAALTAHESPHWSLHLPVVLLALRNTIKPDTGSTPAELVYGTSLRLPGELFHAAPPEARTHDFVTTLKASMANLRLSPGANHDPARRVFIPTQMDTVSHVFVRIDAQRTPLQPRYEGPYAVLQRRDKVFKLQLDNRTAWISVDRLKPAFVLRDDPIVDHSYARQPIDGLSTSTTGTIVSFGGGE</sequence>
<dbReference type="GO" id="GO:0016787">
    <property type="term" value="F:hydrolase activity"/>
    <property type="evidence" value="ECO:0007669"/>
    <property type="project" value="UniProtKB-KW"/>
</dbReference>
<dbReference type="Gene3D" id="3.10.10.10">
    <property type="entry name" value="HIV Type 1 Reverse Transcriptase, subunit A, domain 1"/>
    <property type="match status" value="1"/>
</dbReference>
<dbReference type="PANTHER" id="PTHR37984:SF5">
    <property type="entry name" value="PROTEIN NYNRIN-LIKE"/>
    <property type="match status" value="1"/>
</dbReference>
<organism evidence="10 11">
    <name type="scientific">Aphis gossypii</name>
    <name type="common">Cotton aphid</name>
    <dbReference type="NCBI Taxonomy" id="80765"/>
    <lineage>
        <taxon>Eukaryota</taxon>
        <taxon>Metazoa</taxon>
        <taxon>Ecdysozoa</taxon>
        <taxon>Arthropoda</taxon>
        <taxon>Hexapoda</taxon>
        <taxon>Insecta</taxon>
        <taxon>Pterygota</taxon>
        <taxon>Neoptera</taxon>
        <taxon>Paraneoptera</taxon>
        <taxon>Hemiptera</taxon>
        <taxon>Sternorrhyncha</taxon>
        <taxon>Aphidomorpha</taxon>
        <taxon>Aphidoidea</taxon>
        <taxon>Aphididae</taxon>
        <taxon>Aphidini</taxon>
        <taxon>Aphis</taxon>
        <taxon>Aphis</taxon>
    </lineage>
</organism>
<evidence type="ECO:0000259" key="8">
    <source>
        <dbReference type="PROSITE" id="PS50878"/>
    </source>
</evidence>
<dbReference type="SUPFAM" id="SSF53098">
    <property type="entry name" value="Ribonuclease H-like"/>
    <property type="match status" value="1"/>
</dbReference>
<dbReference type="CDD" id="cd01647">
    <property type="entry name" value="RT_LTR"/>
    <property type="match status" value="1"/>
</dbReference>
<dbReference type="InterPro" id="IPR036397">
    <property type="entry name" value="RNaseH_sf"/>
</dbReference>
<dbReference type="Gene3D" id="3.30.420.10">
    <property type="entry name" value="Ribonuclease H-like superfamily/Ribonuclease H"/>
    <property type="match status" value="1"/>
</dbReference>
<evidence type="ECO:0000256" key="4">
    <source>
        <dbReference type="ARBA" id="ARBA00022722"/>
    </source>
</evidence>
<dbReference type="Pfam" id="PF00665">
    <property type="entry name" value="rve"/>
    <property type="match status" value="1"/>
</dbReference>
<dbReference type="GO" id="GO:0004519">
    <property type="term" value="F:endonuclease activity"/>
    <property type="evidence" value="ECO:0007669"/>
    <property type="project" value="UniProtKB-KW"/>
</dbReference>
<accession>A0A9P0J9I9</accession>
<evidence type="ECO:0000256" key="1">
    <source>
        <dbReference type="ARBA" id="ARBA00012493"/>
    </source>
</evidence>
<dbReference type="InterPro" id="IPR000477">
    <property type="entry name" value="RT_dom"/>
</dbReference>
<feature type="domain" description="Reverse transcriptase" evidence="8">
    <location>
        <begin position="37"/>
        <end position="214"/>
    </location>
</feature>
<dbReference type="PANTHER" id="PTHR37984">
    <property type="entry name" value="PROTEIN CBG26694"/>
    <property type="match status" value="1"/>
</dbReference>
<gene>
    <name evidence="10" type="ORF">APHIGO_LOCUS8320</name>
</gene>
<dbReference type="SUPFAM" id="SSF56672">
    <property type="entry name" value="DNA/RNA polymerases"/>
    <property type="match status" value="1"/>
</dbReference>
<keyword evidence="4" id="KW-0540">Nuclease</keyword>
<dbReference type="PROSITE" id="PS50878">
    <property type="entry name" value="RT_POL"/>
    <property type="match status" value="1"/>
</dbReference>
<evidence type="ECO:0000313" key="10">
    <source>
        <dbReference type="EMBL" id="CAH1731650.1"/>
    </source>
</evidence>
<dbReference type="InterPro" id="IPR041373">
    <property type="entry name" value="RT_RNaseH"/>
</dbReference>
<protein>
    <recommendedName>
        <fullName evidence="1">RNA-directed DNA polymerase</fullName>
        <ecNumber evidence="1">2.7.7.49</ecNumber>
    </recommendedName>
</protein>
<dbReference type="AlphaFoldDB" id="A0A9P0J9I9"/>
<keyword evidence="11" id="KW-1185">Reference proteome</keyword>
<proteinExistence type="predicted"/>